<dbReference type="Proteomes" id="UP000182743">
    <property type="component" value="Unassembled WGS sequence"/>
</dbReference>
<reference evidence="1 2" key="1">
    <citation type="submission" date="2016-08" db="EMBL/GenBank/DDBJ databases">
        <title>Genome-based comparison of Moorella thermoacetic strains.</title>
        <authorList>
            <person name="Poehlein A."/>
            <person name="Bengelsdorf F.R."/>
            <person name="Esser C."/>
            <person name="Duerre P."/>
            <person name="Daniel R."/>
        </authorList>
    </citation>
    <scope>NUCLEOTIDE SEQUENCE [LARGE SCALE GENOMIC DNA]</scope>
    <source>
        <strain evidence="1 2">DSM 11768</strain>
    </source>
</reference>
<proteinExistence type="predicted"/>
<evidence type="ECO:0000313" key="1">
    <source>
        <dbReference type="EMBL" id="OIQ08066.1"/>
    </source>
</evidence>
<dbReference type="EMBL" id="MIHH01000017">
    <property type="protein sequence ID" value="OIQ08066.1"/>
    <property type="molecule type" value="Genomic_DNA"/>
</dbReference>
<organism evidence="1 2">
    <name type="scientific">Neomoorella thermoacetica</name>
    <name type="common">Clostridium thermoaceticum</name>
    <dbReference type="NCBI Taxonomy" id="1525"/>
    <lineage>
        <taxon>Bacteria</taxon>
        <taxon>Bacillati</taxon>
        <taxon>Bacillota</taxon>
        <taxon>Clostridia</taxon>
        <taxon>Neomoorellales</taxon>
        <taxon>Neomoorellaceae</taxon>
        <taxon>Neomoorella</taxon>
    </lineage>
</organism>
<gene>
    <name evidence="1" type="ORF">MOOR_23460</name>
</gene>
<dbReference type="AlphaFoldDB" id="A0A1J5JEV4"/>
<dbReference type="Pfam" id="PF08843">
    <property type="entry name" value="AbiEii"/>
    <property type="match status" value="1"/>
</dbReference>
<dbReference type="InterPro" id="IPR014942">
    <property type="entry name" value="AbiEii"/>
</dbReference>
<accession>A0A1J5JEV4</accession>
<name>A0A1J5JEV4_NEOTH</name>
<evidence type="ECO:0008006" key="3">
    <source>
        <dbReference type="Google" id="ProtNLM"/>
    </source>
</evidence>
<sequence>MTATWENILGDRTKTVLQVLAASKIARQFYLAGGTGLALQIWHRRSFDLDFFQAGTEEKLKFNPLSRELKNTFMTADLQLVSRQVDQAMWEIKGVKATFLTYPFPLLHKLVAGEIISPILQGINLASPAEIALMKAYALGRRATFRDYVDLYFLLTQGVITLEGLIDGATKKFVLNGEPLFDSRLFLEQLVYTQDLADKGAVLNMVLQPRPDIETITAYFKAQVRSFLKRQIGDGERVQ</sequence>
<evidence type="ECO:0000313" key="2">
    <source>
        <dbReference type="Proteomes" id="UP000182743"/>
    </source>
</evidence>
<protein>
    <recommendedName>
        <fullName evidence="3">Nucleotidyl transferase AbiEii toxin, Type IV TA system</fullName>
    </recommendedName>
</protein>
<dbReference type="RefSeq" id="WP_071521394.1">
    <property type="nucleotide sequence ID" value="NZ_MIHH01000017.1"/>
</dbReference>
<comment type="caution">
    <text evidence="1">The sequence shown here is derived from an EMBL/GenBank/DDBJ whole genome shotgun (WGS) entry which is preliminary data.</text>
</comment>